<name>A0A183T804_SCHSO</name>
<sequence length="372" mass="41924">MISATGLQRPVYYKESMTSTNEAHFKDAVGQTFQSPLQHHSSLREVVARPANWRYDPTTICSTSMTSPSGEKIDAYWSRDEFRIYGLSDTNCEAPLWSSPSSPPSLYHLETTTRTPEGCCCVPSSASRPENPAQSVIVYPVTSGAVYNASYAPISGDYCEEDLTYSLGWNATGGWAQSSAGISLMDAVPQPTTKVIPPGRLAFTEFGTDGRLEGVYGDEEAEEGEEEEEEKGGEAVEERTKMERERHSQRRRRRRRQLTSKLVRLSWKTRFCSGRDALMRHCRPYQRRHSSTHRHHANQRQAANMRERRRMQSINHAFEAAVPVHLLSTHLVIAPATLRPPSTIYCEFARSLSDLNHIHLSIRKSALSQDAF</sequence>
<evidence type="ECO:0000256" key="1">
    <source>
        <dbReference type="SAM" id="MobiDB-lite"/>
    </source>
</evidence>
<proteinExistence type="predicted"/>
<evidence type="ECO:0000313" key="4">
    <source>
        <dbReference type="WBParaSite" id="SSLN_0001308001-mRNA-1"/>
    </source>
</evidence>
<feature type="compositionally biased region" description="Acidic residues" evidence="1">
    <location>
        <begin position="217"/>
        <end position="231"/>
    </location>
</feature>
<feature type="compositionally biased region" description="Basic residues" evidence="1">
    <location>
        <begin position="247"/>
        <end position="257"/>
    </location>
</feature>
<feature type="compositionally biased region" description="Basic and acidic residues" evidence="1">
    <location>
        <begin position="232"/>
        <end position="246"/>
    </location>
</feature>
<organism evidence="4">
    <name type="scientific">Schistocephalus solidus</name>
    <name type="common">Tapeworm</name>
    <dbReference type="NCBI Taxonomy" id="70667"/>
    <lineage>
        <taxon>Eukaryota</taxon>
        <taxon>Metazoa</taxon>
        <taxon>Spiralia</taxon>
        <taxon>Lophotrochozoa</taxon>
        <taxon>Platyhelminthes</taxon>
        <taxon>Cestoda</taxon>
        <taxon>Eucestoda</taxon>
        <taxon>Diphyllobothriidea</taxon>
        <taxon>Diphyllobothriidae</taxon>
        <taxon>Schistocephalus</taxon>
    </lineage>
</organism>
<accession>A0A183T804</accession>
<dbReference type="AlphaFoldDB" id="A0A183T804"/>
<dbReference type="GO" id="GO:0046983">
    <property type="term" value="F:protein dimerization activity"/>
    <property type="evidence" value="ECO:0007669"/>
    <property type="project" value="InterPro"/>
</dbReference>
<reference evidence="4" key="1">
    <citation type="submission" date="2016-06" db="UniProtKB">
        <authorList>
            <consortium name="WormBaseParasite"/>
        </authorList>
    </citation>
    <scope>IDENTIFICATION</scope>
</reference>
<evidence type="ECO:0000313" key="2">
    <source>
        <dbReference type="EMBL" id="VDL98987.1"/>
    </source>
</evidence>
<dbReference type="Gene3D" id="4.10.280.10">
    <property type="entry name" value="Helix-loop-helix DNA-binding domain"/>
    <property type="match status" value="1"/>
</dbReference>
<keyword evidence="3" id="KW-1185">Reference proteome</keyword>
<protein>
    <submittedName>
        <fullName evidence="4">BHLH domain-containing protein</fullName>
    </submittedName>
</protein>
<evidence type="ECO:0000313" key="3">
    <source>
        <dbReference type="Proteomes" id="UP000275846"/>
    </source>
</evidence>
<gene>
    <name evidence="2" type="ORF">SSLN_LOCUS12602</name>
</gene>
<dbReference type="EMBL" id="UYSU01037389">
    <property type="protein sequence ID" value="VDL98987.1"/>
    <property type="molecule type" value="Genomic_DNA"/>
</dbReference>
<feature type="compositionally biased region" description="Basic residues" evidence="1">
    <location>
        <begin position="286"/>
        <end position="298"/>
    </location>
</feature>
<feature type="region of interest" description="Disordered" evidence="1">
    <location>
        <begin position="217"/>
        <end position="257"/>
    </location>
</feature>
<dbReference type="InterPro" id="IPR036638">
    <property type="entry name" value="HLH_DNA-bd_sf"/>
</dbReference>
<feature type="region of interest" description="Disordered" evidence="1">
    <location>
        <begin position="286"/>
        <end position="306"/>
    </location>
</feature>
<dbReference type="OrthoDB" id="6125763at2759"/>
<dbReference type="Proteomes" id="UP000275846">
    <property type="component" value="Unassembled WGS sequence"/>
</dbReference>
<reference evidence="2 3" key="2">
    <citation type="submission" date="2018-11" db="EMBL/GenBank/DDBJ databases">
        <authorList>
            <consortium name="Pathogen Informatics"/>
        </authorList>
    </citation>
    <scope>NUCLEOTIDE SEQUENCE [LARGE SCALE GENOMIC DNA]</scope>
    <source>
        <strain evidence="2 3">NST_G2</strain>
    </source>
</reference>
<dbReference type="WBParaSite" id="SSLN_0001308001-mRNA-1">
    <property type="protein sequence ID" value="SSLN_0001308001-mRNA-1"/>
    <property type="gene ID" value="SSLN_0001308001"/>
</dbReference>